<accession>A0A0A9B0C4</accession>
<dbReference type="AlphaFoldDB" id="A0A0A9B0C4"/>
<reference evidence="1" key="2">
    <citation type="journal article" date="2015" name="Data Brief">
        <title>Shoot transcriptome of the giant reed, Arundo donax.</title>
        <authorList>
            <person name="Barrero R.A."/>
            <person name="Guerrero F.D."/>
            <person name="Moolhuijzen P."/>
            <person name="Goolsby J.A."/>
            <person name="Tidwell J."/>
            <person name="Bellgard S.E."/>
            <person name="Bellgard M.I."/>
        </authorList>
    </citation>
    <scope>NUCLEOTIDE SEQUENCE</scope>
    <source>
        <tissue evidence="1">Shoot tissue taken approximately 20 cm above the soil surface</tissue>
    </source>
</reference>
<proteinExistence type="predicted"/>
<organism evidence="1">
    <name type="scientific">Arundo donax</name>
    <name type="common">Giant reed</name>
    <name type="synonym">Donax arundinaceus</name>
    <dbReference type="NCBI Taxonomy" id="35708"/>
    <lineage>
        <taxon>Eukaryota</taxon>
        <taxon>Viridiplantae</taxon>
        <taxon>Streptophyta</taxon>
        <taxon>Embryophyta</taxon>
        <taxon>Tracheophyta</taxon>
        <taxon>Spermatophyta</taxon>
        <taxon>Magnoliopsida</taxon>
        <taxon>Liliopsida</taxon>
        <taxon>Poales</taxon>
        <taxon>Poaceae</taxon>
        <taxon>PACMAD clade</taxon>
        <taxon>Arundinoideae</taxon>
        <taxon>Arundineae</taxon>
        <taxon>Arundo</taxon>
    </lineage>
</organism>
<protein>
    <submittedName>
        <fullName evidence="1">Uncharacterized protein</fullName>
    </submittedName>
</protein>
<name>A0A0A9B0C4_ARUDO</name>
<evidence type="ECO:0000313" key="1">
    <source>
        <dbReference type="EMBL" id="JAD56826.1"/>
    </source>
</evidence>
<sequence>MQGWHSQRLLGNGEIADPIIKDKGPLVIKKDKTPKNSGTFSGLLFIRHPLDPLFNHRIM</sequence>
<dbReference type="EMBL" id="GBRH01241069">
    <property type="protein sequence ID" value="JAD56826.1"/>
    <property type="molecule type" value="Transcribed_RNA"/>
</dbReference>
<reference evidence="1" key="1">
    <citation type="submission" date="2014-09" db="EMBL/GenBank/DDBJ databases">
        <authorList>
            <person name="Magalhaes I.L.F."/>
            <person name="Oliveira U."/>
            <person name="Santos F.R."/>
            <person name="Vidigal T.H.D.A."/>
            <person name="Brescovit A.D."/>
            <person name="Santos A.J."/>
        </authorList>
    </citation>
    <scope>NUCLEOTIDE SEQUENCE</scope>
    <source>
        <tissue evidence="1">Shoot tissue taken approximately 20 cm above the soil surface</tissue>
    </source>
</reference>